<dbReference type="InterPro" id="IPR036443">
    <property type="entry name" value="Znf_RanBP2_sf"/>
</dbReference>
<dbReference type="GO" id="GO:0051028">
    <property type="term" value="P:mRNA transport"/>
    <property type="evidence" value="ECO:0007669"/>
    <property type="project" value="UniProtKB-KW"/>
</dbReference>
<feature type="domain" description="RanBP2-type" evidence="21">
    <location>
        <begin position="524"/>
        <end position="553"/>
    </location>
</feature>
<evidence type="ECO:0000256" key="18">
    <source>
        <dbReference type="ARBA" id="ARBA00079437"/>
    </source>
</evidence>
<keyword evidence="5" id="KW-0479">Metal-binding</keyword>
<feature type="compositionally biased region" description="Low complexity" evidence="20">
    <location>
        <begin position="682"/>
        <end position="692"/>
    </location>
</feature>
<protein>
    <recommendedName>
        <fullName evidence="16">Nuclear pore complex protein Nup153</fullName>
    </recommendedName>
    <alternativeName>
        <fullName evidence="18">153 kDa nucleoporin</fullName>
    </alternativeName>
    <alternativeName>
        <fullName evidence="17">Nucleoporin Nup153</fullName>
    </alternativeName>
</protein>
<dbReference type="PANTHER" id="PTHR23193:SF23">
    <property type="entry name" value="NUCLEAR PORE COMPLEX PROTEIN NUP153"/>
    <property type="match status" value="1"/>
</dbReference>
<evidence type="ECO:0000256" key="9">
    <source>
        <dbReference type="ARBA" id="ARBA00022927"/>
    </source>
</evidence>
<comment type="subcellular location">
    <subcellularLocation>
        <location evidence="2">Nucleus membrane</location>
    </subcellularLocation>
    <subcellularLocation>
        <location evidence="3">Nucleus</location>
        <location evidence="3">Nuclear pore complex</location>
    </subcellularLocation>
</comment>
<evidence type="ECO:0000259" key="21">
    <source>
        <dbReference type="PROSITE" id="PS50199"/>
    </source>
</evidence>
<feature type="region of interest" description="Disordered" evidence="20">
    <location>
        <begin position="260"/>
        <end position="315"/>
    </location>
</feature>
<feature type="domain" description="RanBP2-type" evidence="21">
    <location>
        <begin position="454"/>
        <end position="483"/>
    </location>
</feature>
<keyword evidence="10" id="KW-0811">Translocation</keyword>
<reference evidence="22" key="1">
    <citation type="submission" date="2023-10" db="EMBL/GenBank/DDBJ databases">
        <title>Genome assembly of Pristionchus species.</title>
        <authorList>
            <person name="Yoshida K."/>
            <person name="Sommer R.J."/>
        </authorList>
    </citation>
    <scope>NUCLEOTIDE SEQUENCE</scope>
    <source>
        <strain evidence="22">RS5133</strain>
    </source>
</reference>
<dbReference type="Pfam" id="PF00641">
    <property type="entry name" value="Zn_ribbon_RanBP"/>
    <property type="match status" value="2"/>
</dbReference>
<dbReference type="Gene3D" id="4.10.1060.10">
    <property type="entry name" value="Zinc finger, RanBP2-type"/>
    <property type="match status" value="2"/>
</dbReference>
<feature type="non-terminal residue" evidence="22">
    <location>
        <position position="1"/>
    </location>
</feature>
<evidence type="ECO:0000256" key="5">
    <source>
        <dbReference type="ARBA" id="ARBA00022723"/>
    </source>
</evidence>
<dbReference type="SUPFAM" id="SSF90209">
    <property type="entry name" value="Ran binding protein zinc finger-like"/>
    <property type="match status" value="2"/>
</dbReference>
<feature type="region of interest" description="Disordered" evidence="20">
    <location>
        <begin position="886"/>
        <end position="919"/>
    </location>
</feature>
<keyword evidence="8" id="KW-0862">Zinc</keyword>
<comment type="similarity">
    <text evidence="15">Belongs to the NUP153 family.</text>
</comment>
<dbReference type="GO" id="GO:0003677">
    <property type="term" value="F:DNA binding"/>
    <property type="evidence" value="ECO:0007669"/>
    <property type="project" value="UniProtKB-KW"/>
</dbReference>
<dbReference type="GO" id="GO:0008139">
    <property type="term" value="F:nuclear localization sequence binding"/>
    <property type="evidence" value="ECO:0007669"/>
    <property type="project" value="TreeGrafter"/>
</dbReference>
<feature type="compositionally biased region" description="Basic and acidic residues" evidence="20">
    <location>
        <begin position="411"/>
        <end position="420"/>
    </location>
</feature>
<feature type="compositionally biased region" description="Acidic residues" evidence="20">
    <location>
        <begin position="364"/>
        <end position="375"/>
    </location>
</feature>
<dbReference type="PROSITE" id="PS50199">
    <property type="entry name" value="ZF_RANBP2_2"/>
    <property type="match status" value="3"/>
</dbReference>
<evidence type="ECO:0000256" key="10">
    <source>
        <dbReference type="ARBA" id="ARBA00023010"/>
    </source>
</evidence>
<evidence type="ECO:0000256" key="15">
    <source>
        <dbReference type="ARBA" id="ARBA00060842"/>
    </source>
</evidence>
<dbReference type="GO" id="GO:0008270">
    <property type="term" value="F:zinc ion binding"/>
    <property type="evidence" value="ECO:0007669"/>
    <property type="project" value="UniProtKB-KW"/>
</dbReference>
<evidence type="ECO:0000256" key="12">
    <source>
        <dbReference type="ARBA" id="ARBA00023132"/>
    </source>
</evidence>
<evidence type="ECO:0000256" key="16">
    <source>
        <dbReference type="ARBA" id="ARBA00068609"/>
    </source>
</evidence>
<organism evidence="22 23">
    <name type="scientific">Pristionchus fissidentatus</name>
    <dbReference type="NCBI Taxonomy" id="1538716"/>
    <lineage>
        <taxon>Eukaryota</taxon>
        <taxon>Metazoa</taxon>
        <taxon>Ecdysozoa</taxon>
        <taxon>Nematoda</taxon>
        <taxon>Chromadorea</taxon>
        <taxon>Rhabditida</taxon>
        <taxon>Rhabditina</taxon>
        <taxon>Diplogasteromorpha</taxon>
        <taxon>Diplogasteroidea</taxon>
        <taxon>Neodiplogasteridae</taxon>
        <taxon>Pristionchus</taxon>
    </lineage>
</organism>
<sequence length="996" mass="102996">QLYSQSHLMMSTAEKPGFLSKLFGRTVSRPTISSDSTPSSSSNGSSSPAASKPLRYLSPTAIESSFARIPSRSTEPTADLARKRPLGSPQATTSLSNGNFYLSDTAKRFRGNANTSLVAEPVSRLELPKLDTTWSAGMGLGSPSNLSYSPCSSIRSIRSRITRPSSRTSVLSSKTAALLGQIERDARRMPMLRVGLSKERWNSLGSSSSNNVPPVSRLSTVPSRYQVMSSFLSPMQKKPYWRDVARERTDLVQEDQRTALDMIPSQPPKNRTENGGKNGVKSPPVAPTYQPVLKGSDGQNINRGRNTFSANEISNNDTDLDALSTVKNLNDFQFKFALPTKGFLAKDVKASFSFKKPIKVTEIIEESETSEESESESSASTDSGSGDDECDNKKEKTAEKTSDTSSSAENTSKETSNDETKKVIPFTSNFTLTAPSKQPMEVGDPNKIPSPVAATKKWDCTMCFVLNDESSAACIACTAPRTVDIPPPATGSWSCKECFVSNNATAMKCIACSNPKPGLPPSDTASTWNCPVCCVPNKAVDVKCLCCGEMNPIAPSTSVSSSIPTQTNVFGDKAFKPVAAPSGIKFGFGGGSTSSVIQSPLSFGIQSKDTDTKLSTTGFVFGTKPENVPSVPPSITVTAPTPIATTTNASATPGLFGAGSSNLGTTGVFSFGSKAPSANGGALSSAPSSSLIPSPPVAEATAPKTDSKSAFNLISGTSSTIAPATSLFAPIVAVVPSTNLLGSSMGGSSAPSMPAVSSTSLFGSSSSSLFGASVPISTTSSISVFGGLPAATTAPSASTPAVTSLPFTFGTTKPETTKMPVFGALTESKPLFGGMKPSEDDGPGAKKAMFGTGSSTPFASFGQTSNTGNSNMFGSTPAFGSLTQSASAPSFSAPIDPPSSFNFGSEPVSTAPPPTTFSFGSLSSSPAPFMFGQQSTTAATPFATGASSITAFGAAPALPFAPPPAVDGTNPFAFNAGSSSGARKMISAKRRLGGKK</sequence>
<keyword evidence="7" id="KW-0509">mRNA transport</keyword>
<dbReference type="AlphaFoldDB" id="A0AAV5W903"/>
<dbReference type="Proteomes" id="UP001432322">
    <property type="component" value="Unassembled WGS sequence"/>
</dbReference>
<comment type="caution">
    <text evidence="22">The sequence shown here is derived from an EMBL/GenBank/DDBJ whole genome shotgun (WGS) entry which is preliminary data.</text>
</comment>
<feature type="compositionally biased region" description="Low complexity" evidence="20">
    <location>
        <begin position="29"/>
        <end position="53"/>
    </location>
</feature>
<keyword evidence="14" id="KW-0539">Nucleus</keyword>
<dbReference type="GO" id="GO:0017056">
    <property type="term" value="F:structural constituent of nuclear pore"/>
    <property type="evidence" value="ECO:0007669"/>
    <property type="project" value="TreeGrafter"/>
</dbReference>
<comment type="cofactor">
    <cofactor evidence="1">
        <name>Zn(2+)</name>
        <dbReference type="ChEBI" id="CHEBI:29105"/>
    </cofactor>
</comment>
<evidence type="ECO:0000256" key="20">
    <source>
        <dbReference type="SAM" id="MobiDB-lite"/>
    </source>
</evidence>
<evidence type="ECO:0000256" key="7">
    <source>
        <dbReference type="ARBA" id="ARBA00022816"/>
    </source>
</evidence>
<evidence type="ECO:0000256" key="13">
    <source>
        <dbReference type="ARBA" id="ARBA00023136"/>
    </source>
</evidence>
<dbReference type="InterPro" id="IPR026054">
    <property type="entry name" value="Nucleoporin"/>
</dbReference>
<keyword evidence="6 19" id="KW-0863">Zinc-finger</keyword>
<feature type="region of interest" description="Disordered" evidence="20">
    <location>
        <begin position="830"/>
        <end position="849"/>
    </location>
</feature>
<accession>A0AAV5W903</accession>
<dbReference type="EMBL" id="BTSY01000005">
    <property type="protein sequence ID" value="GMT28711.1"/>
    <property type="molecule type" value="Genomic_DNA"/>
</dbReference>
<keyword evidence="12" id="KW-0906">Nuclear pore complex</keyword>
<dbReference type="GO" id="GO:0006405">
    <property type="term" value="P:RNA export from nucleus"/>
    <property type="evidence" value="ECO:0007669"/>
    <property type="project" value="TreeGrafter"/>
</dbReference>
<feature type="region of interest" description="Disordered" evidence="20">
    <location>
        <begin position="29"/>
        <end position="95"/>
    </location>
</feature>
<proteinExistence type="inferred from homology"/>
<feature type="compositionally biased region" description="Polar residues" evidence="20">
    <location>
        <begin position="297"/>
        <end position="315"/>
    </location>
</feature>
<evidence type="ECO:0000256" key="3">
    <source>
        <dbReference type="ARBA" id="ARBA00004567"/>
    </source>
</evidence>
<gene>
    <name evidence="22" type="ORF">PFISCL1PPCAC_20008</name>
</gene>
<evidence type="ECO:0000256" key="4">
    <source>
        <dbReference type="ARBA" id="ARBA00022448"/>
    </source>
</evidence>
<dbReference type="GO" id="GO:0031965">
    <property type="term" value="C:nuclear membrane"/>
    <property type="evidence" value="ECO:0007669"/>
    <property type="project" value="UniProtKB-SubCell"/>
</dbReference>
<keyword evidence="11" id="KW-0238">DNA-binding</keyword>
<evidence type="ECO:0000313" key="22">
    <source>
        <dbReference type="EMBL" id="GMT28711.1"/>
    </source>
</evidence>
<evidence type="ECO:0000256" key="6">
    <source>
        <dbReference type="ARBA" id="ARBA00022771"/>
    </source>
</evidence>
<feature type="compositionally biased region" description="Basic and acidic residues" evidence="20">
    <location>
        <begin position="391"/>
        <end position="402"/>
    </location>
</feature>
<evidence type="ECO:0000256" key="8">
    <source>
        <dbReference type="ARBA" id="ARBA00022833"/>
    </source>
</evidence>
<keyword evidence="13" id="KW-0472">Membrane</keyword>
<keyword evidence="4" id="KW-0813">Transport</keyword>
<evidence type="ECO:0000313" key="23">
    <source>
        <dbReference type="Proteomes" id="UP001432322"/>
    </source>
</evidence>
<feature type="domain" description="RanBP2-type" evidence="21">
    <location>
        <begin position="489"/>
        <end position="518"/>
    </location>
</feature>
<evidence type="ECO:0000256" key="17">
    <source>
        <dbReference type="ARBA" id="ARBA00078197"/>
    </source>
</evidence>
<evidence type="ECO:0000256" key="2">
    <source>
        <dbReference type="ARBA" id="ARBA00004126"/>
    </source>
</evidence>
<keyword evidence="9" id="KW-0653">Protein transport</keyword>
<evidence type="ECO:0000256" key="19">
    <source>
        <dbReference type="PROSITE-ProRule" id="PRU00322"/>
    </source>
</evidence>
<feature type="region of interest" description="Disordered" evidence="20">
    <location>
        <begin position="364"/>
        <end position="420"/>
    </location>
</feature>
<dbReference type="InterPro" id="IPR001876">
    <property type="entry name" value="Znf_RanBP2"/>
</dbReference>
<dbReference type="SMART" id="SM00547">
    <property type="entry name" value="ZnF_RBZ"/>
    <property type="match status" value="3"/>
</dbReference>
<name>A0AAV5W903_9BILA</name>
<evidence type="ECO:0000256" key="14">
    <source>
        <dbReference type="ARBA" id="ARBA00023242"/>
    </source>
</evidence>
<keyword evidence="23" id="KW-1185">Reference proteome</keyword>
<dbReference type="PROSITE" id="PS01358">
    <property type="entry name" value="ZF_RANBP2_1"/>
    <property type="match status" value="3"/>
</dbReference>
<dbReference type="GO" id="GO:0005643">
    <property type="term" value="C:nuclear pore"/>
    <property type="evidence" value="ECO:0007669"/>
    <property type="project" value="UniProtKB-SubCell"/>
</dbReference>
<dbReference type="GO" id="GO:0006606">
    <property type="term" value="P:protein import into nucleus"/>
    <property type="evidence" value="ECO:0007669"/>
    <property type="project" value="TreeGrafter"/>
</dbReference>
<evidence type="ECO:0000256" key="1">
    <source>
        <dbReference type="ARBA" id="ARBA00001947"/>
    </source>
</evidence>
<evidence type="ECO:0000256" key="11">
    <source>
        <dbReference type="ARBA" id="ARBA00023125"/>
    </source>
</evidence>
<feature type="region of interest" description="Disordered" evidence="20">
    <location>
        <begin position="682"/>
        <end position="702"/>
    </location>
</feature>
<dbReference type="PANTHER" id="PTHR23193">
    <property type="entry name" value="NUCLEAR PORE COMPLEX PROTEIN NUP"/>
    <property type="match status" value="1"/>
</dbReference>